<dbReference type="STRING" id="1122214.Mame_03990"/>
<name>A0A1U9Z6I0_9HYPH</name>
<evidence type="ECO:0000313" key="3">
    <source>
        <dbReference type="Proteomes" id="UP000191135"/>
    </source>
</evidence>
<dbReference type="EMBL" id="CP020330">
    <property type="protein sequence ID" value="AQZ53291.1"/>
    <property type="molecule type" value="Genomic_DNA"/>
</dbReference>
<accession>A0A1U9Z6I0</accession>
<organism evidence="2 3">
    <name type="scientific">Martelella mediterranea DSM 17316</name>
    <dbReference type="NCBI Taxonomy" id="1122214"/>
    <lineage>
        <taxon>Bacteria</taxon>
        <taxon>Pseudomonadati</taxon>
        <taxon>Pseudomonadota</taxon>
        <taxon>Alphaproteobacteria</taxon>
        <taxon>Hyphomicrobiales</taxon>
        <taxon>Aurantimonadaceae</taxon>
        <taxon>Martelella</taxon>
    </lineage>
</organism>
<reference evidence="2 3" key="1">
    <citation type="submission" date="2017-03" db="EMBL/GenBank/DDBJ databases">
        <title>Foreign affairs: Plasmid Transfer between Roseobacters and Rhizobia.</title>
        <authorList>
            <person name="Bartling P."/>
            <person name="Bunk B."/>
            <person name="Overmann J."/>
            <person name="Brinkmann H."/>
            <person name="Petersen J."/>
        </authorList>
    </citation>
    <scope>NUCLEOTIDE SEQUENCE [LARGE SCALE GENOMIC DNA]</scope>
    <source>
        <strain evidence="2 3">MACL11</strain>
    </source>
</reference>
<dbReference type="Proteomes" id="UP000191135">
    <property type="component" value="Chromosome"/>
</dbReference>
<proteinExistence type="predicted"/>
<dbReference type="KEGG" id="mmed:Mame_03990"/>
<evidence type="ECO:0000256" key="1">
    <source>
        <dbReference type="SAM" id="MobiDB-lite"/>
    </source>
</evidence>
<evidence type="ECO:0000313" key="2">
    <source>
        <dbReference type="EMBL" id="AQZ53291.1"/>
    </source>
</evidence>
<protein>
    <submittedName>
        <fullName evidence="2">Uncharacterized protein</fullName>
    </submittedName>
</protein>
<feature type="compositionally biased region" description="Basic and acidic residues" evidence="1">
    <location>
        <begin position="12"/>
        <end position="51"/>
    </location>
</feature>
<dbReference type="AlphaFoldDB" id="A0A1U9Z6I0"/>
<sequence>MRSDNKAGTGRHVHDMDGRRGASRDDLIVDARRKTSRADEATANDLRDKPAKRAAAGRTGTSFGFRPSVFTLLCKRIPTFGGL</sequence>
<gene>
    <name evidence="2" type="ORF">Mame_03990</name>
</gene>
<keyword evidence="3" id="KW-1185">Reference proteome</keyword>
<feature type="region of interest" description="Disordered" evidence="1">
    <location>
        <begin position="1"/>
        <end position="65"/>
    </location>
</feature>